<feature type="region of interest" description="Disordered" evidence="10">
    <location>
        <begin position="2121"/>
        <end position="2140"/>
    </location>
</feature>
<dbReference type="Gene3D" id="3.30.1610.10">
    <property type="entry name" value="Peptidase S59, nucleoporin"/>
    <property type="match status" value="1"/>
</dbReference>
<dbReference type="Gene3D" id="1.10.10.2360">
    <property type="match status" value="1"/>
</dbReference>
<evidence type="ECO:0000256" key="4">
    <source>
        <dbReference type="ARBA" id="ARBA00022813"/>
    </source>
</evidence>
<evidence type="ECO:0000256" key="9">
    <source>
        <dbReference type="ARBA" id="ARBA00023242"/>
    </source>
</evidence>
<dbReference type="GO" id="GO:0017056">
    <property type="term" value="F:structural constituent of nuclear pore"/>
    <property type="evidence" value="ECO:0007669"/>
    <property type="project" value="InterPro"/>
</dbReference>
<evidence type="ECO:0000256" key="7">
    <source>
        <dbReference type="ARBA" id="ARBA00023010"/>
    </source>
</evidence>
<dbReference type="PROSITE" id="PS51434">
    <property type="entry name" value="NUP_C"/>
    <property type="match status" value="1"/>
</dbReference>
<feature type="compositionally biased region" description="Low complexity" evidence="10">
    <location>
        <begin position="784"/>
        <end position="805"/>
    </location>
</feature>
<evidence type="ECO:0000256" key="8">
    <source>
        <dbReference type="ARBA" id="ARBA00023132"/>
    </source>
</evidence>
<dbReference type="GO" id="GO:0003723">
    <property type="term" value="F:RNA binding"/>
    <property type="evidence" value="ECO:0007669"/>
    <property type="project" value="TreeGrafter"/>
</dbReference>
<feature type="compositionally biased region" description="Low complexity" evidence="10">
    <location>
        <begin position="11"/>
        <end position="45"/>
    </location>
</feature>
<comment type="similarity">
    <text evidence="2">Belongs to the nucleoporin GLFG family.</text>
</comment>
<dbReference type="STRING" id="109895.A0A507DR65"/>
<evidence type="ECO:0000259" key="11">
    <source>
        <dbReference type="PROSITE" id="PS51434"/>
    </source>
</evidence>
<protein>
    <recommendedName>
        <fullName evidence="11">Peptidase S59 domain-containing protein</fullName>
    </recommendedName>
</protein>
<keyword evidence="4" id="KW-0068">Autocatalytic cleavage</keyword>
<dbReference type="SUPFAM" id="SSF82215">
    <property type="entry name" value="C-terminal autoproteolytic domain of nucleoporin nup98"/>
    <property type="match status" value="1"/>
</dbReference>
<feature type="compositionally biased region" description="Basic and acidic residues" evidence="10">
    <location>
        <begin position="744"/>
        <end position="754"/>
    </location>
</feature>
<evidence type="ECO:0000256" key="5">
    <source>
        <dbReference type="ARBA" id="ARBA00022816"/>
    </source>
</evidence>
<dbReference type="GO" id="GO:0006606">
    <property type="term" value="P:protein import into nucleus"/>
    <property type="evidence" value="ECO:0007669"/>
    <property type="project" value="TreeGrafter"/>
</dbReference>
<dbReference type="Pfam" id="PF04096">
    <property type="entry name" value="Nucleoporin2"/>
    <property type="match status" value="1"/>
</dbReference>
<evidence type="ECO:0000256" key="2">
    <source>
        <dbReference type="ARBA" id="ARBA00008926"/>
    </source>
</evidence>
<keyword evidence="3" id="KW-0813">Transport</keyword>
<dbReference type="Proteomes" id="UP000318582">
    <property type="component" value="Unassembled WGS sequence"/>
</dbReference>
<proteinExistence type="inferred from homology"/>
<evidence type="ECO:0000256" key="1">
    <source>
        <dbReference type="ARBA" id="ARBA00004567"/>
    </source>
</evidence>
<organism evidence="12 13">
    <name type="scientific">Powellomyces hirtus</name>
    <dbReference type="NCBI Taxonomy" id="109895"/>
    <lineage>
        <taxon>Eukaryota</taxon>
        <taxon>Fungi</taxon>
        <taxon>Fungi incertae sedis</taxon>
        <taxon>Chytridiomycota</taxon>
        <taxon>Chytridiomycota incertae sedis</taxon>
        <taxon>Chytridiomycetes</taxon>
        <taxon>Spizellomycetales</taxon>
        <taxon>Powellomycetaceae</taxon>
        <taxon>Powellomyces</taxon>
    </lineage>
</organism>
<keyword evidence="8" id="KW-0906">Nuclear pore complex</keyword>
<feature type="region of interest" description="Disordered" evidence="10">
    <location>
        <begin position="1124"/>
        <end position="1200"/>
    </location>
</feature>
<feature type="region of interest" description="Disordered" evidence="10">
    <location>
        <begin position="712"/>
        <end position="826"/>
    </location>
</feature>
<accession>A0A507DR65</accession>
<comment type="caution">
    <text evidence="12">The sequence shown here is derived from an EMBL/GenBank/DDBJ whole genome shotgun (WGS) entry which is preliminary data.</text>
</comment>
<reference evidence="12 13" key="1">
    <citation type="journal article" date="2019" name="Sci. Rep.">
        <title>Comparative genomics of chytrid fungi reveal insights into the obligate biotrophic and pathogenic lifestyle of Synchytrium endobioticum.</title>
        <authorList>
            <person name="van de Vossenberg B.T.L.H."/>
            <person name="Warris S."/>
            <person name="Nguyen H.D.T."/>
            <person name="van Gent-Pelzer M.P.E."/>
            <person name="Joly D.L."/>
            <person name="van de Geest H.C."/>
            <person name="Bonants P.J.M."/>
            <person name="Smith D.S."/>
            <person name="Levesque C.A."/>
            <person name="van der Lee T.A.J."/>
        </authorList>
    </citation>
    <scope>NUCLEOTIDE SEQUENCE [LARGE SCALE GENOMIC DNA]</scope>
    <source>
        <strain evidence="12 13">CBS 809.83</strain>
    </source>
</reference>
<dbReference type="InterPro" id="IPR037665">
    <property type="entry name" value="Nucleoporin_S59-like"/>
</dbReference>
<dbReference type="PANTHER" id="PTHR23198:SF6">
    <property type="entry name" value="NUCLEAR PORE COMPLEX PROTEIN NUP98-NUP96"/>
    <property type="match status" value="1"/>
</dbReference>
<dbReference type="EMBL" id="QEAQ01000175">
    <property type="protein sequence ID" value="TPX54026.1"/>
    <property type="molecule type" value="Genomic_DNA"/>
</dbReference>
<feature type="region of interest" description="Disordered" evidence="10">
    <location>
        <begin position="1040"/>
        <end position="1088"/>
    </location>
</feature>
<keyword evidence="7" id="KW-0811">Translocation</keyword>
<dbReference type="InterPro" id="IPR021967">
    <property type="entry name" value="Nup98_C"/>
</dbReference>
<dbReference type="InterPro" id="IPR036903">
    <property type="entry name" value="Nup98_auto-Pept-S59_dom_sf"/>
</dbReference>
<keyword evidence="5" id="KW-0509">mRNA transport</keyword>
<dbReference type="GO" id="GO:0000973">
    <property type="term" value="P:post-transcriptional tethering of RNA polymerase II gene DNA at nuclear periphery"/>
    <property type="evidence" value="ECO:0007669"/>
    <property type="project" value="TreeGrafter"/>
</dbReference>
<dbReference type="GO" id="GO:0008139">
    <property type="term" value="F:nuclear localization sequence binding"/>
    <property type="evidence" value="ECO:0007669"/>
    <property type="project" value="TreeGrafter"/>
</dbReference>
<feature type="compositionally biased region" description="Acidic residues" evidence="10">
    <location>
        <begin position="1126"/>
        <end position="1139"/>
    </location>
</feature>
<dbReference type="GO" id="GO:0051028">
    <property type="term" value="P:mRNA transport"/>
    <property type="evidence" value="ECO:0007669"/>
    <property type="project" value="UniProtKB-KW"/>
</dbReference>
<feature type="compositionally biased region" description="Polar residues" evidence="10">
    <location>
        <begin position="1000"/>
        <end position="1014"/>
    </location>
</feature>
<dbReference type="PANTHER" id="PTHR23198">
    <property type="entry name" value="NUCLEOPORIN"/>
    <property type="match status" value="1"/>
</dbReference>
<feature type="compositionally biased region" description="Acidic residues" evidence="10">
    <location>
        <begin position="756"/>
        <end position="767"/>
    </location>
</feature>
<feature type="compositionally biased region" description="Gly residues" evidence="10">
    <location>
        <begin position="1"/>
        <end position="10"/>
    </location>
</feature>
<feature type="domain" description="Peptidase S59" evidence="11">
    <location>
        <begin position="833"/>
        <end position="982"/>
    </location>
</feature>
<dbReference type="Gene3D" id="1.25.40.690">
    <property type="match status" value="1"/>
</dbReference>
<evidence type="ECO:0000256" key="3">
    <source>
        <dbReference type="ARBA" id="ARBA00022448"/>
    </source>
</evidence>
<keyword evidence="6" id="KW-0653">Protein transport</keyword>
<evidence type="ECO:0000313" key="12">
    <source>
        <dbReference type="EMBL" id="TPX54026.1"/>
    </source>
</evidence>
<comment type="subcellular location">
    <subcellularLocation>
        <location evidence="1">Nucleus</location>
        <location evidence="1">Nuclear pore complex</location>
    </subcellularLocation>
</comment>
<evidence type="ECO:0000313" key="13">
    <source>
        <dbReference type="Proteomes" id="UP000318582"/>
    </source>
</evidence>
<feature type="compositionally biased region" description="Acidic residues" evidence="10">
    <location>
        <begin position="1073"/>
        <end position="1084"/>
    </location>
</feature>
<evidence type="ECO:0000256" key="10">
    <source>
        <dbReference type="SAM" id="MobiDB-lite"/>
    </source>
</evidence>
<sequence length="2236" mass="235721">MFSGFGGTGFGQQQQRPPQTGFGAAAPAFGQQQQQPQQPVFGAFGHTQQPQTGAFGAPASTFGQPSAFGGGATNTSGFGAQPTAGFGAAPSAFGAAPQTGTMFGAAPAATTGFGGFGAAASAAPAASGFGSALSGGFGAKPAASGFGGFGASAAPTIGFGAAAAPATGFGAPSTFGAAPTQSAFGGAGASSSGMFGGGGFGAAGAGAQTNDTINNGTGAPPFQAAVEEDQANNGVRSKNYLQHCSAMIAYRNWSPEELRWQDYQMNKKFAGAGSTATAGFGSTGFGATNTGFGAGAGGFGAPASTGFGATPATTAPALGLFGGGSTFGAQQQPQQSAFGFGQTPSTQAAGSSLFGQSAFGQATAPAFGQQSSAPSAFGQPKPAFGFGATPATTQSAFGMPSAGFGQTAATTSLFGSTPASSGLGFGATPALGQSAPTGFGSFPASSTAGGAFGAKPAFGFGAATTAPAQPFGATAAGGFGGFGGAAASTAPTQSLFGVQSQAQPAPSLFGSAPSFTGFGATPASGGFGAAQQPKPAFSFGAQSMAAPASSFGSFGQAPAPSFFGAQQPAAGGFGGPSNAFTGGLFNPGGGVTTAPLGFNSSLNAGQPTASLRASIDRNPYGINPIFESPAKKQEPALYPAPEEKRKLPMSPYTKVTAREASKIKLRGFSPPRLARSPHINGASRYESAIGKSKDDGTIGLDPRFTPRKNIRRLIIEEPTDGEVPASPHTKGRTPAKKGVTFDPELEREASRAIDDTPVDVYDEEYDDPASFRGSPSPGGNSFLGSSIGRRSVSPSMSSGPGTPTPQNRNVSKSASPSPAPRSPAAAAAAAAHLDDYILSPTLEHLLRMETEDLRAVKNFKISVPGIGSIHWLEPVDLIEASPTKNRSGLDQIAGNIVILAPKLATVYPDDTNKPPMGMGLNVRAEVALEKCWPVDKSTREFILDTTDPRHDRHMKKLEAMPDTEFQGYHNESGTWKFIVQHFSRYGLDDDDDEAEALPQHGSSASRISPSQNAAHSRKALTMEHNQDDNPFFDAAQVGSERGQTGLGYRSFSTPEVNDDSPLRRRGYGLSGINDDENQDEDDTGSELNDSMADHLNIIRISPSGVRRGSVSRRRWVDLAQDWNNESTEEEAMEDEEGQEDNATRLETAEREEEGSDEEDMVSDTRSDNQDSFLTDSDFQRSGSPRHDPGLSAPIPTRKQWNPQQLEVAHDVQRMKSSLFASPASGQQHQQASKGARLQKLVHFNLPSSDSSSPASGPDARSVLQDLAPCTKRTQKDSTFAGDYEDDLTTSTWRRSGFGLARDPEYTIDDNVHEADAPVTITSCGAPRSPKKYLKTVAKTLEPFEHSVAYGHDKAFLDPGLMMGRSCRVGWGPGGMLVVAGSSFAGVRSFSNVSIKKVNVFGTVDEDGVEIERLRHEKMLRAALDHSAIVKTVSGTELTGWECDLDGESSEGTPKVTNVPVATLISQLNFEAFVDVIIRTDELGRARAGDAHANVFSNVETLTWKLASALWDPLDITSSDGHDYLDGSLEQGLRRERISAWLKEAVKQQVVDEAKTRQGAKKIFTLLSGRQISKAVLSAMQDKDLRLASILAQLGGAGCRVVATSRKGLLNTGLAKSTGGHGITTRYGADARVVGALKSQIDVWAREEARSGGGLKEDYLMLWKLAAGNVQAWGSETFQGVSDWKRTFGLFLWYGSAGAGTVRQSLAAYQQGFTMVPVIAPPKPACLAANAATMLEEQQDGRNVPEDVCFHLLKLFAENEHLLETALHPLNVSPNELDHRVSWLLWMVLSTVKNVRSAADSRLEHIRISQARHGHTDMDMESDEGVAGSARSAGTADRLARDLMWQLETLGLWKWSIFVALFLGRKEGRERAVRDILAKYYPIDDDSDSWIMAIDDQDSDDDSNAMDTDGRVSYPSVTTPAAKVSDLWTFLVDHLKVPAIWIHEARALTAKYQGDVVQEAISLIDAKQYAAAHRVILMEIAPEDIINERYTELKLLLKQIPSSAIDAKTWVNGGKLLLKYIEVVERAPFVIRQARDYAAGYSLNCNTMFGRSVIGKSHNGTHHLFDDRDGGPDQSSVSLGDGDAAEAARIHACEQLRNIWIEKVKSILGDLANDEINNATAQHAKSKENASSSKTATPSWPSKSMTFVCRTEMAGRLVVLLLDCKKVLATTVEPGRQPIKGVTSFATTSESPCAKTDNSTFIDPVLLAELPLVPTRRSAVLHRLVDGGTGFSMLPVQ</sequence>
<feature type="region of interest" description="Disordered" evidence="10">
    <location>
        <begin position="989"/>
        <end position="1018"/>
    </location>
</feature>
<feature type="region of interest" description="Disordered" evidence="10">
    <location>
        <begin position="1"/>
        <end position="75"/>
    </location>
</feature>
<dbReference type="InterPro" id="IPR007230">
    <property type="entry name" value="Nup98_auto-Pept-S59_dom"/>
</dbReference>
<dbReference type="Pfam" id="PF12110">
    <property type="entry name" value="Nup96"/>
    <property type="match status" value="2"/>
</dbReference>
<evidence type="ECO:0000256" key="6">
    <source>
        <dbReference type="ARBA" id="ARBA00022927"/>
    </source>
</evidence>
<keyword evidence="9" id="KW-0539">Nucleus</keyword>
<dbReference type="GO" id="GO:0034398">
    <property type="term" value="P:telomere tethering at nuclear periphery"/>
    <property type="evidence" value="ECO:0007669"/>
    <property type="project" value="TreeGrafter"/>
</dbReference>
<dbReference type="GO" id="GO:0044614">
    <property type="term" value="C:nuclear pore cytoplasmic filaments"/>
    <property type="evidence" value="ECO:0007669"/>
    <property type="project" value="TreeGrafter"/>
</dbReference>
<feature type="compositionally biased region" description="Polar residues" evidence="10">
    <location>
        <begin position="1169"/>
        <end position="1182"/>
    </location>
</feature>
<name>A0A507DR65_9FUNG</name>
<feature type="compositionally biased region" description="Acidic residues" evidence="10">
    <location>
        <begin position="1149"/>
        <end position="1161"/>
    </location>
</feature>
<feature type="region of interest" description="Disordered" evidence="10">
    <location>
        <begin position="685"/>
        <end position="704"/>
    </location>
</feature>
<gene>
    <name evidence="12" type="ORF">PhCBS80983_g06070</name>
</gene>
<keyword evidence="13" id="KW-1185">Reference proteome</keyword>
<dbReference type="GO" id="GO:0006405">
    <property type="term" value="P:RNA export from nucleus"/>
    <property type="evidence" value="ECO:0007669"/>
    <property type="project" value="TreeGrafter"/>
</dbReference>